<dbReference type="RefSeq" id="XP_018070537.1">
    <property type="nucleotide sequence ID" value="XM_018210793.1"/>
</dbReference>
<accession>A0A194X8S3</accession>
<evidence type="ECO:0000256" key="1">
    <source>
        <dbReference type="SAM" id="MobiDB-lite"/>
    </source>
</evidence>
<evidence type="ECO:0000256" key="2">
    <source>
        <dbReference type="SAM" id="Phobius"/>
    </source>
</evidence>
<keyword evidence="4" id="KW-1185">Reference proteome</keyword>
<reference evidence="3 4" key="1">
    <citation type="submission" date="2015-10" db="EMBL/GenBank/DDBJ databases">
        <title>Full genome of DAOMC 229536 Phialocephala scopiformis, a fungal endophyte of spruce producing the potent anti-insectan compound rugulosin.</title>
        <authorList>
            <consortium name="DOE Joint Genome Institute"/>
            <person name="Walker A.K."/>
            <person name="Frasz S.L."/>
            <person name="Seifert K.A."/>
            <person name="Miller J.D."/>
            <person name="Mondo S.J."/>
            <person name="Labutti K."/>
            <person name="Lipzen A."/>
            <person name="Dockter R."/>
            <person name="Kennedy M."/>
            <person name="Grigoriev I.V."/>
            <person name="Spatafora J.W."/>
        </authorList>
    </citation>
    <scope>NUCLEOTIDE SEQUENCE [LARGE SCALE GENOMIC DNA]</scope>
    <source>
        <strain evidence="3 4">CBS 120377</strain>
    </source>
</reference>
<keyword evidence="2" id="KW-0472">Membrane</keyword>
<protein>
    <recommendedName>
        <fullName evidence="5">Glycosyltransferase 2</fullName>
    </recommendedName>
</protein>
<feature type="transmembrane region" description="Helical" evidence="2">
    <location>
        <begin position="46"/>
        <end position="64"/>
    </location>
</feature>
<proteinExistence type="predicted"/>
<feature type="region of interest" description="Disordered" evidence="1">
    <location>
        <begin position="1"/>
        <end position="44"/>
    </location>
</feature>
<dbReference type="PANTHER" id="PTHR33604:SF3">
    <property type="entry name" value="OSJNBA0004B13.7 PROTEIN"/>
    <property type="match status" value="1"/>
</dbReference>
<feature type="region of interest" description="Disordered" evidence="1">
    <location>
        <begin position="72"/>
        <end position="93"/>
    </location>
</feature>
<evidence type="ECO:0008006" key="5">
    <source>
        <dbReference type="Google" id="ProtNLM"/>
    </source>
</evidence>
<dbReference type="KEGG" id="psco:LY89DRAFT_617231"/>
<keyword evidence="2" id="KW-0812">Transmembrane</keyword>
<dbReference type="EMBL" id="KQ947416">
    <property type="protein sequence ID" value="KUJ16182.1"/>
    <property type="molecule type" value="Genomic_DNA"/>
</dbReference>
<sequence>MPVPQRRFHGDEELGKKDDDHKPGVKGPMGRAWQQRRLPNGPRRSNLKRIALGFLVVIGFYYFFKNMPTDLEQPRQRPSYVPPSGPNAPASKAVPNRYDFVTKTAEDETPDAPLHNFNGPIKFYQLASTLHGVKTRGSDLVNQNVLFAAASLKSAANLLPIACDTAIRARNYVHFALMGRDDISMDILRSVNGIGNDCNIVFHDARPDFSVQSSDWRMEVSSAAAFKHINDFVNPQATFVDSSGDEETWFSKGLKQRAGSLGRTVIELPENAEQNLMWITLLDSSSLSAWNKVSINIIIHAQPSASGSLIRLLESLKKADFFASSYPPLTIELPHDVDEPSKRYLERFKWPPKGDQSGSLLTLRHRIPQHSLNADESSARFLEGFWPNNPSSSHVLVLSPQVELSPLFYHYLKYTMLEYKYASNNPSAQNLLSLSLDLPSTYLNDTASFTPPSANSTVGGNVITTGTSQFLWQAPNSNAALFFGDKWVELHDFVAESLESQRTLPTPTTLNEKLVSKTYPSWMEHVLRLARARGYWTIYPSFETEDRLATLHNDLYQPPEEYSEEVNAEIDQSDELTADPDHYLSLKHSETSLIKTSILTMLPNKGDLPKVWDMPLLSWDGEQIVVDDFHRQAVNYSNVFRREIGGCGTDDMEKVRVDLLAGDLFCLKDQKT</sequence>
<dbReference type="OrthoDB" id="5397682at2759"/>
<dbReference type="InParanoid" id="A0A194X8S3"/>
<dbReference type="GeneID" id="28820519"/>
<dbReference type="AlphaFoldDB" id="A0A194X8S3"/>
<dbReference type="PANTHER" id="PTHR33604">
    <property type="entry name" value="OSJNBA0004B13.7 PROTEIN"/>
    <property type="match status" value="1"/>
</dbReference>
<keyword evidence="2" id="KW-1133">Transmembrane helix</keyword>
<organism evidence="3 4">
    <name type="scientific">Mollisia scopiformis</name>
    <name type="common">Conifer needle endophyte fungus</name>
    <name type="synonym">Phialocephala scopiformis</name>
    <dbReference type="NCBI Taxonomy" id="149040"/>
    <lineage>
        <taxon>Eukaryota</taxon>
        <taxon>Fungi</taxon>
        <taxon>Dikarya</taxon>
        <taxon>Ascomycota</taxon>
        <taxon>Pezizomycotina</taxon>
        <taxon>Leotiomycetes</taxon>
        <taxon>Helotiales</taxon>
        <taxon>Mollisiaceae</taxon>
        <taxon>Mollisia</taxon>
    </lineage>
</organism>
<evidence type="ECO:0000313" key="3">
    <source>
        <dbReference type="EMBL" id="KUJ16182.1"/>
    </source>
</evidence>
<name>A0A194X8S3_MOLSC</name>
<evidence type="ECO:0000313" key="4">
    <source>
        <dbReference type="Proteomes" id="UP000070700"/>
    </source>
</evidence>
<feature type="compositionally biased region" description="Basic and acidic residues" evidence="1">
    <location>
        <begin position="8"/>
        <end position="23"/>
    </location>
</feature>
<dbReference type="Proteomes" id="UP000070700">
    <property type="component" value="Unassembled WGS sequence"/>
</dbReference>
<gene>
    <name evidence="3" type="ORF">LY89DRAFT_617231</name>
</gene>